<evidence type="ECO:0000313" key="2">
    <source>
        <dbReference type="RefSeq" id="XP_075103729.1"/>
    </source>
</evidence>
<dbReference type="Proteomes" id="UP000790787">
    <property type="component" value="Chromosome 24"/>
</dbReference>
<protein>
    <submittedName>
        <fullName evidence="2">Uncharacterized protein LOC142178297</fullName>
    </submittedName>
</protein>
<dbReference type="RefSeq" id="XP_075103729.1">
    <property type="nucleotide sequence ID" value="XM_075247628.1"/>
</dbReference>
<organism evidence="1 2">
    <name type="scientific">Nicotiana tabacum</name>
    <name type="common">Common tobacco</name>
    <dbReference type="NCBI Taxonomy" id="4097"/>
    <lineage>
        <taxon>Eukaryota</taxon>
        <taxon>Viridiplantae</taxon>
        <taxon>Streptophyta</taxon>
        <taxon>Embryophyta</taxon>
        <taxon>Tracheophyta</taxon>
        <taxon>Spermatophyta</taxon>
        <taxon>Magnoliopsida</taxon>
        <taxon>eudicotyledons</taxon>
        <taxon>Gunneridae</taxon>
        <taxon>Pentapetalae</taxon>
        <taxon>asterids</taxon>
        <taxon>lamiids</taxon>
        <taxon>Solanales</taxon>
        <taxon>Solanaceae</taxon>
        <taxon>Nicotianoideae</taxon>
        <taxon>Nicotianeae</taxon>
        <taxon>Nicotiana</taxon>
    </lineage>
</organism>
<accession>A0AC58U2X9</accession>
<proteinExistence type="predicted"/>
<evidence type="ECO:0000313" key="1">
    <source>
        <dbReference type="Proteomes" id="UP000790787"/>
    </source>
</evidence>
<gene>
    <name evidence="2" type="primary">LOC142178297</name>
</gene>
<reference evidence="2" key="2">
    <citation type="submission" date="2025-08" db="UniProtKB">
        <authorList>
            <consortium name="RefSeq"/>
        </authorList>
    </citation>
    <scope>IDENTIFICATION</scope>
    <source>
        <tissue evidence="2">Leaf</tissue>
    </source>
</reference>
<reference evidence="1" key="1">
    <citation type="journal article" date="2014" name="Nat. Commun.">
        <title>The tobacco genome sequence and its comparison with those of tomato and potato.</title>
        <authorList>
            <person name="Sierro N."/>
            <person name="Battey J.N."/>
            <person name="Ouadi S."/>
            <person name="Bakaher N."/>
            <person name="Bovet L."/>
            <person name="Willig A."/>
            <person name="Goepfert S."/>
            <person name="Peitsch M.C."/>
            <person name="Ivanov N.V."/>
        </authorList>
    </citation>
    <scope>NUCLEOTIDE SEQUENCE [LARGE SCALE GENOMIC DNA]</scope>
</reference>
<sequence>MRIAILGRNKIGFIEGTCKKKDYGTNSTDLWDRCNAIILSWIINCVSSNLLSGILYSSNACAVWKDLKERFDKVNGSRILQLHRAIATTNQGTSLIVTYFSKLRELWAEFDCLAPTPGCDCPKSSEYEVFLRRQKLLQFLMGLTKTYEQAREQIMMMDPLPIVNKAYSMLMERECQRSMSNAIVHGDNAEITTQLTDDIGATNHMASNLDIVENKLEVAGIHIKKVHLPNGEVSDVTNMGSCNVANAGRIDNDLCSRKVKVIGKERRGLYLLQQTITRNNKGILKAYDDCKRKIDNCNVSPLARHCRLPFSTSSNRVEDVFHLLHIDVWGPYVVQTFDGNKPFLTIFDDHSRMTWRICVYTPQQNEIAETKHRHVLEIARAMRDVIFKDPLFHFKYKKQEKPYLFVDMEFAEHDTTTNSPTDILLNSLNIEEQGVLDDITRTIDEEEEQASDEVQNHNEVQIHDEDGTRKSTRDKRVLVWMTDYVTATALDQLPKPYSICNYVFYDGLKPTYQSYLGAFSVVVEPKTFYKASKDKRWIESMKAEIQALKDNKAWELVALPAGKTPIGCRWVYKVKYKANGDIERFKAHLVAKGYSQKEDVYNAFLQEDLYDKVYMNLPEGFASQGENEGKKLTTAELDEITRSGSDEPLEDKRLYQRLIGKLLYLTLTRLDIVFVVQTLSQFMQNPKKSHREAAIRVVQYVKREPGLGIMMSSNKKNTLTALCDADWASCPNSRKFVT</sequence>
<keyword evidence="1" id="KW-1185">Reference proteome</keyword>
<name>A0AC58U2X9_TOBAC</name>